<feature type="region of interest" description="Disordered" evidence="1">
    <location>
        <begin position="63"/>
        <end position="115"/>
    </location>
</feature>
<evidence type="ECO:0000313" key="4">
    <source>
        <dbReference type="Proteomes" id="UP000054018"/>
    </source>
</evidence>
<dbReference type="EMBL" id="KN833686">
    <property type="protein sequence ID" value="KIK30560.1"/>
    <property type="molecule type" value="Genomic_DNA"/>
</dbReference>
<feature type="compositionally biased region" description="Low complexity" evidence="1">
    <location>
        <begin position="63"/>
        <end position="96"/>
    </location>
</feature>
<organism evidence="3 4">
    <name type="scientific">Pisolithus microcarpus 441</name>
    <dbReference type="NCBI Taxonomy" id="765257"/>
    <lineage>
        <taxon>Eukaryota</taxon>
        <taxon>Fungi</taxon>
        <taxon>Dikarya</taxon>
        <taxon>Basidiomycota</taxon>
        <taxon>Agaricomycotina</taxon>
        <taxon>Agaricomycetes</taxon>
        <taxon>Agaricomycetidae</taxon>
        <taxon>Boletales</taxon>
        <taxon>Sclerodermatineae</taxon>
        <taxon>Pisolithaceae</taxon>
        <taxon>Pisolithus</taxon>
    </lineage>
</organism>
<feature type="transmembrane region" description="Helical" evidence="2">
    <location>
        <begin position="157"/>
        <end position="177"/>
    </location>
</feature>
<feature type="compositionally biased region" description="Polar residues" evidence="1">
    <location>
        <begin position="276"/>
        <end position="289"/>
    </location>
</feature>
<gene>
    <name evidence="3" type="ORF">PISMIDRAFT_670616</name>
</gene>
<proteinExistence type="predicted"/>
<dbReference type="STRING" id="765257.A0A0C9YZG7"/>
<evidence type="ECO:0000256" key="2">
    <source>
        <dbReference type="SAM" id="Phobius"/>
    </source>
</evidence>
<dbReference type="Proteomes" id="UP000054018">
    <property type="component" value="Unassembled WGS sequence"/>
</dbReference>
<sequence>MFNRRGHHPSFAGKRGLLGVGGAAASLDAAVVSAAPAGSSVLGGIGDDITSLFDAGTSVLATSTTSPSLTSSSPTSSHSTSSPPTSTTSHLTTSQSSPPPQTTPSPTATSSTSTDYSVYSVTSGSSVVYLTTTMALPSATSAAPSSFLQNPALEGGVFTLVGIVALVILFIVVTCTLRKRRRRHTDAITFDPGMPEFFGDRGAGTTSLEKRRLSGGSSAYVHGLPYAAPQQMQMMGPPLQGSYQMHAHANQLAFRDLPPNPPYPPRSPPNPPASVAQESDFNCNPTGGANLTRKYSDRKPVPPLLPSPVHDPSRRLTLPQQFCAGSLNQPVSPVAPSGQGSITLSDPVAKPGEQPYAGI</sequence>
<dbReference type="HOGENOM" id="CLU_781106_0_0_1"/>
<name>A0A0C9YZG7_9AGAM</name>
<feature type="compositionally biased region" description="Low complexity" evidence="1">
    <location>
        <begin position="104"/>
        <end position="115"/>
    </location>
</feature>
<accession>A0A0C9YZG7</accession>
<evidence type="ECO:0000256" key="1">
    <source>
        <dbReference type="SAM" id="MobiDB-lite"/>
    </source>
</evidence>
<keyword evidence="2" id="KW-1133">Transmembrane helix</keyword>
<reference evidence="4" key="2">
    <citation type="submission" date="2015-01" db="EMBL/GenBank/DDBJ databases">
        <title>Evolutionary Origins and Diversification of the Mycorrhizal Mutualists.</title>
        <authorList>
            <consortium name="DOE Joint Genome Institute"/>
            <consortium name="Mycorrhizal Genomics Consortium"/>
            <person name="Kohler A."/>
            <person name="Kuo A."/>
            <person name="Nagy L.G."/>
            <person name="Floudas D."/>
            <person name="Copeland A."/>
            <person name="Barry K.W."/>
            <person name="Cichocki N."/>
            <person name="Veneault-Fourrey C."/>
            <person name="LaButti K."/>
            <person name="Lindquist E.A."/>
            <person name="Lipzen A."/>
            <person name="Lundell T."/>
            <person name="Morin E."/>
            <person name="Murat C."/>
            <person name="Riley R."/>
            <person name="Ohm R."/>
            <person name="Sun H."/>
            <person name="Tunlid A."/>
            <person name="Henrissat B."/>
            <person name="Grigoriev I.V."/>
            <person name="Hibbett D.S."/>
            <person name="Martin F."/>
        </authorList>
    </citation>
    <scope>NUCLEOTIDE SEQUENCE [LARGE SCALE GENOMIC DNA]</scope>
    <source>
        <strain evidence="4">441</strain>
    </source>
</reference>
<evidence type="ECO:0000313" key="3">
    <source>
        <dbReference type="EMBL" id="KIK30560.1"/>
    </source>
</evidence>
<dbReference type="AlphaFoldDB" id="A0A0C9YZG7"/>
<keyword evidence="2" id="KW-0812">Transmembrane</keyword>
<feature type="region of interest" description="Disordered" evidence="1">
    <location>
        <begin position="254"/>
        <end position="313"/>
    </location>
</feature>
<feature type="compositionally biased region" description="Pro residues" evidence="1">
    <location>
        <begin position="258"/>
        <end position="272"/>
    </location>
</feature>
<dbReference type="OrthoDB" id="2693038at2759"/>
<feature type="region of interest" description="Disordered" evidence="1">
    <location>
        <begin position="326"/>
        <end position="359"/>
    </location>
</feature>
<keyword evidence="2" id="KW-0472">Membrane</keyword>
<reference evidence="3 4" key="1">
    <citation type="submission" date="2014-04" db="EMBL/GenBank/DDBJ databases">
        <authorList>
            <consortium name="DOE Joint Genome Institute"/>
            <person name="Kuo A."/>
            <person name="Kohler A."/>
            <person name="Costa M.D."/>
            <person name="Nagy L.G."/>
            <person name="Floudas D."/>
            <person name="Copeland A."/>
            <person name="Barry K.W."/>
            <person name="Cichocki N."/>
            <person name="Veneault-Fourrey C."/>
            <person name="LaButti K."/>
            <person name="Lindquist E.A."/>
            <person name="Lipzen A."/>
            <person name="Lundell T."/>
            <person name="Morin E."/>
            <person name="Murat C."/>
            <person name="Sun H."/>
            <person name="Tunlid A."/>
            <person name="Henrissat B."/>
            <person name="Grigoriev I.V."/>
            <person name="Hibbett D.S."/>
            <person name="Martin F."/>
            <person name="Nordberg H.P."/>
            <person name="Cantor M.N."/>
            <person name="Hua S.X."/>
        </authorList>
    </citation>
    <scope>NUCLEOTIDE SEQUENCE [LARGE SCALE GENOMIC DNA]</scope>
    <source>
        <strain evidence="3 4">441</strain>
    </source>
</reference>
<protein>
    <submittedName>
        <fullName evidence="3">Uncharacterized protein</fullName>
    </submittedName>
</protein>
<keyword evidence="4" id="KW-1185">Reference proteome</keyword>